<protein>
    <submittedName>
        <fullName evidence="1">Uncharacterized protein</fullName>
    </submittedName>
</protein>
<dbReference type="Proteomes" id="UP000887159">
    <property type="component" value="Unassembled WGS sequence"/>
</dbReference>
<evidence type="ECO:0000313" key="1">
    <source>
        <dbReference type="EMBL" id="GFY23624.1"/>
    </source>
</evidence>
<accession>A0A8X6VWA3</accession>
<organism evidence="1 2">
    <name type="scientific">Trichonephila clavipes</name>
    <name type="common">Golden silk orbweaver</name>
    <name type="synonym">Nephila clavipes</name>
    <dbReference type="NCBI Taxonomy" id="2585209"/>
    <lineage>
        <taxon>Eukaryota</taxon>
        <taxon>Metazoa</taxon>
        <taxon>Ecdysozoa</taxon>
        <taxon>Arthropoda</taxon>
        <taxon>Chelicerata</taxon>
        <taxon>Arachnida</taxon>
        <taxon>Araneae</taxon>
        <taxon>Araneomorphae</taxon>
        <taxon>Entelegynae</taxon>
        <taxon>Araneoidea</taxon>
        <taxon>Nephilidae</taxon>
        <taxon>Trichonephila</taxon>
    </lineage>
</organism>
<dbReference type="AlphaFoldDB" id="A0A8X6VWA3"/>
<reference evidence="1" key="1">
    <citation type="submission" date="2020-08" db="EMBL/GenBank/DDBJ databases">
        <title>Multicomponent nature underlies the extraordinary mechanical properties of spider dragline silk.</title>
        <authorList>
            <person name="Kono N."/>
            <person name="Nakamura H."/>
            <person name="Mori M."/>
            <person name="Yoshida Y."/>
            <person name="Ohtoshi R."/>
            <person name="Malay A.D."/>
            <person name="Moran D.A.P."/>
            <person name="Tomita M."/>
            <person name="Numata K."/>
            <person name="Arakawa K."/>
        </authorList>
    </citation>
    <scope>NUCLEOTIDE SEQUENCE</scope>
</reference>
<gene>
    <name evidence="1" type="primary">X975_05742</name>
    <name evidence="1" type="ORF">TNCV_1039231</name>
</gene>
<proteinExistence type="predicted"/>
<keyword evidence="2" id="KW-1185">Reference proteome</keyword>
<evidence type="ECO:0000313" key="2">
    <source>
        <dbReference type="Proteomes" id="UP000887159"/>
    </source>
</evidence>
<dbReference type="EMBL" id="BMAU01021364">
    <property type="protein sequence ID" value="GFY23624.1"/>
    <property type="molecule type" value="Genomic_DNA"/>
</dbReference>
<name>A0A8X6VWA3_TRICX</name>
<comment type="caution">
    <text evidence="1">The sequence shown here is derived from an EMBL/GenBank/DDBJ whole genome shotgun (WGS) entry which is preliminary data.</text>
</comment>
<sequence length="89" mass="10384">MLRMNLNSSLKTTWFYSAAVQFSHERHHFKRRRRWVGVTGITRNGRRVPKYSSARRFRMVSEDTGGPTEGATCAWMAAIGCMHAFLMMW</sequence>